<dbReference type="Proteomes" id="UP000824139">
    <property type="component" value="Unassembled WGS sequence"/>
</dbReference>
<dbReference type="GO" id="GO:0031012">
    <property type="term" value="C:extracellular matrix"/>
    <property type="evidence" value="ECO:0007669"/>
    <property type="project" value="InterPro"/>
</dbReference>
<evidence type="ECO:0000313" key="6">
    <source>
        <dbReference type="EMBL" id="HIS83526.1"/>
    </source>
</evidence>
<dbReference type="GO" id="GO:0004222">
    <property type="term" value="F:metalloendopeptidase activity"/>
    <property type="evidence" value="ECO:0007669"/>
    <property type="project" value="InterPro"/>
</dbReference>
<name>A0A9D1K4G4_9BACT</name>
<protein>
    <submittedName>
        <fullName evidence="6">Matrixin family metalloprotease</fullName>
    </submittedName>
</protein>
<evidence type="ECO:0000256" key="4">
    <source>
        <dbReference type="ARBA" id="ARBA00022833"/>
    </source>
</evidence>
<keyword evidence="6" id="KW-0482">Metalloprotease</keyword>
<reference evidence="6" key="1">
    <citation type="submission" date="2020-10" db="EMBL/GenBank/DDBJ databases">
        <authorList>
            <person name="Gilroy R."/>
        </authorList>
    </citation>
    <scope>NUCLEOTIDE SEQUENCE</scope>
    <source>
        <strain evidence="6">CHK152-2994</strain>
    </source>
</reference>
<keyword evidence="1" id="KW-0645">Protease</keyword>
<dbReference type="EMBL" id="DVJO01000173">
    <property type="protein sequence ID" value="HIS83526.1"/>
    <property type="molecule type" value="Genomic_DNA"/>
</dbReference>
<keyword evidence="4" id="KW-0862">Zinc</keyword>
<evidence type="ECO:0000259" key="5">
    <source>
        <dbReference type="Pfam" id="PF00413"/>
    </source>
</evidence>
<dbReference type="InterPro" id="IPR001818">
    <property type="entry name" value="Pept_M10_metallopeptidase"/>
</dbReference>
<accession>A0A9D1K4G4</accession>
<dbReference type="GO" id="GO:0006508">
    <property type="term" value="P:proteolysis"/>
    <property type="evidence" value="ECO:0007669"/>
    <property type="project" value="UniProtKB-KW"/>
</dbReference>
<dbReference type="InterPro" id="IPR024079">
    <property type="entry name" value="MetalloPept_cat_dom_sf"/>
</dbReference>
<organism evidence="6 7">
    <name type="scientific">Candidatus Scatenecus faecavium</name>
    <dbReference type="NCBI Taxonomy" id="2840915"/>
    <lineage>
        <taxon>Bacteria</taxon>
        <taxon>Candidatus Scatenecus</taxon>
    </lineage>
</organism>
<keyword evidence="2" id="KW-0479">Metal-binding</keyword>
<dbReference type="AlphaFoldDB" id="A0A9D1K4G4"/>
<evidence type="ECO:0000256" key="3">
    <source>
        <dbReference type="ARBA" id="ARBA00022801"/>
    </source>
</evidence>
<dbReference type="Gene3D" id="3.40.390.10">
    <property type="entry name" value="Collagenase (Catalytic Domain)"/>
    <property type="match status" value="1"/>
</dbReference>
<evidence type="ECO:0000256" key="2">
    <source>
        <dbReference type="ARBA" id="ARBA00022723"/>
    </source>
</evidence>
<sequence length="175" mass="19772">MISPNIQKYIESSKIRGQLAGWKKPVVNYFITPPPGTSNTKDFIYFQTTKAANSWNAFLLQNSIPIQFQEIFTPNQADIVVHRTKVGRVYEGMCKYLSVINDEIKKISIDIGLPNKFSGKETTDLSIYCAIMHEFGHALGLGHGVDADDIMFVPHQKNISSPSENDLYILKKIYN</sequence>
<proteinExistence type="predicted"/>
<keyword evidence="3" id="KW-0378">Hydrolase</keyword>
<dbReference type="SUPFAM" id="SSF55486">
    <property type="entry name" value="Metalloproteases ('zincins'), catalytic domain"/>
    <property type="match status" value="1"/>
</dbReference>
<gene>
    <name evidence="6" type="ORF">IAD41_07990</name>
</gene>
<feature type="domain" description="Peptidase M10 metallopeptidase" evidence="5">
    <location>
        <begin position="22"/>
        <end position="174"/>
    </location>
</feature>
<evidence type="ECO:0000313" key="7">
    <source>
        <dbReference type="Proteomes" id="UP000824139"/>
    </source>
</evidence>
<reference evidence="6" key="2">
    <citation type="journal article" date="2021" name="PeerJ">
        <title>Extensive microbial diversity within the chicken gut microbiome revealed by metagenomics and culture.</title>
        <authorList>
            <person name="Gilroy R."/>
            <person name="Ravi A."/>
            <person name="Getino M."/>
            <person name="Pursley I."/>
            <person name="Horton D.L."/>
            <person name="Alikhan N.F."/>
            <person name="Baker D."/>
            <person name="Gharbi K."/>
            <person name="Hall N."/>
            <person name="Watson M."/>
            <person name="Adriaenssens E.M."/>
            <person name="Foster-Nyarko E."/>
            <person name="Jarju S."/>
            <person name="Secka A."/>
            <person name="Antonio M."/>
            <person name="Oren A."/>
            <person name="Chaudhuri R.R."/>
            <person name="La Ragione R."/>
            <person name="Hildebrand F."/>
            <person name="Pallen M.J."/>
        </authorList>
    </citation>
    <scope>NUCLEOTIDE SEQUENCE</scope>
    <source>
        <strain evidence="6">CHK152-2994</strain>
    </source>
</reference>
<comment type="caution">
    <text evidence="6">The sequence shown here is derived from an EMBL/GenBank/DDBJ whole genome shotgun (WGS) entry which is preliminary data.</text>
</comment>
<dbReference type="GO" id="GO:0008270">
    <property type="term" value="F:zinc ion binding"/>
    <property type="evidence" value="ECO:0007669"/>
    <property type="project" value="InterPro"/>
</dbReference>
<evidence type="ECO:0000256" key="1">
    <source>
        <dbReference type="ARBA" id="ARBA00022670"/>
    </source>
</evidence>
<dbReference type="Pfam" id="PF00413">
    <property type="entry name" value="Peptidase_M10"/>
    <property type="match status" value="1"/>
</dbReference>